<sequence>MYGIRVIVLLAAAGLAQAAEPAGGAKVGICYNYGCAREGVVRYAAAELDGLAARLDTARTAAEERALLGEAVGRLYRLAGGQIPVGADRSGNYLDGGADGRMDCIDHSTSTTRLLKLLESRGALRFHRVGEPERRTWFILQHFSAVIEELTLAERLERLPPGSALARCNCTEDGLMVEGPEGEEAPGAGERYAVDSWFVDNGEAAVVLPLAEWLNGGGPNVQ</sequence>
<feature type="chain" id="PRO_5004129290" evidence="1">
    <location>
        <begin position="19"/>
        <end position="222"/>
    </location>
</feature>
<proteinExistence type="predicted"/>
<dbReference type="Proteomes" id="UP000013232">
    <property type="component" value="Unassembled WGS sequence"/>
</dbReference>
<comment type="caution">
    <text evidence="2">The sequence shown here is derived from an EMBL/GenBank/DDBJ whole genome shotgun (WGS) entry which is preliminary data.</text>
</comment>
<name>N6YZA4_THAL4</name>
<accession>N6YZA4</accession>
<dbReference type="RefSeq" id="WP_004338105.1">
    <property type="nucleotide sequence ID" value="NZ_AMXE01000034.1"/>
</dbReference>
<gene>
    <name evidence="2" type="ORF">C666_10320</name>
</gene>
<dbReference type="eggNOG" id="ENOG50308Y1">
    <property type="taxonomic scope" value="Bacteria"/>
</dbReference>
<dbReference type="STRING" id="1123367.GCA_000621305_03606"/>
<evidence type="ECO:0000313" key="2">
    <source>
        <dbReference type="EMBL" id="ENO87727.1"/>
    </source>
</evidence>
<dbReference type="AlphaFoldDB" id="N6YZA4"/>
<keyword evidence="1" id="KW-0732">Signal</keyword>
<evidence type="ECO:0000313" key="3">
    <source>
        <dbReference type="Proteomes" id="UP000013232"/>
    </source>
</evidence>
<dbReference type="EMBL" id="AMXE01000034">
    <property type="protein sequence ID" value="ENO87727.1"/>
    <property type="molecule type" value="Genomic_DNA"/>
</dbReference>
<feature type="signal peptide" evidence="1">
    <location>
        <begin position="1"/>
        <end position="18"/>
    </location>
</feature>
<organism evidence="2 3">
    <name type="scientific">Thauera linaloolentis (strain DSM 12138 / JCM 21573 / CCUG 41526 / CIP 105981 / IAM 15112 / NBRC 102519 / 47Lol)</name>
    <dbReference type="NCBI Taxonomy" id="1123367"/>
    <lineage>
        <taxon>Bacteria</taxon>
        <taxon>Pseudomonadati</taxon>
        <taxon>Pseudomonadota</taxon>
        <taxon>Betaproteobacteria</taxon>
        <taxon>Rhodocyclales</taxon>
        <taxon>Zoogloeaceae</taxon>
        <taxon>Thauera</taxon>
    </lineage>
</organism>
<protein>
    <submittedName>
        <fullName evidence="2">Uncharacterized protein</fullName>
    </submittedName>
</protein>
<keyword evidence="3" id="KW-1185">Reference proteome</keyword>
<evidence type="ECO:0000256" key="1">
    <source>
        <dbReference type="SAM" id="SignalP"/>
    </source>
</evidence>
<reference evidence="2 3" key="1">
    <citation type="submission" date="2012-09" db="EMBL/GenBank/DDBJ databases">
        <title>Draft Genome Sequences of 6 Strains from Genus Thauera.</title>
        <authorList>
            <person name="Liu B."/>
            <person name="Shapleigh J.P."/>
            <person name="Frostegard A.H."/>
        </authorList>
    </citation>
    <scope>NUCLEOTIDE SEQUENCE [LARGE SCALE GENOMIC DNA]</scope>
    <source>
        <strain evidence="3">47Lol / DSM 12138</strain>
    </source>
</reference>